<reference evidence="1" key="1">
    <citation type="submission" date="2021-01" db="EMBL/GenBank/DDBJ databases">
        <authorList>
            <person name="Corre E."/>
            <person name="Pelletier E."/>
            <person name="Niang G."/>
            <person name="Scheremetjew M."/>
            <person name="Finn R."/>
            <person name="Kale V."/>
            <person name="Holt S."/>
            <person name="Cochrane G."/>
            <person name="Meng A."/>
            <person name="Brown T."/>
            <person name="Cohen L."/>
        </authorList>
    </citation>
    <scope>NUCLEOTIDE SEQUENCE</scope>
    <source>
        <strain evidence="1">CCMP644</strain>
    </source>
</reference>
<dbReference type="AlphaFoldDB" id="A0A7S1DPS9"/>
<protein>
    <submittedName>
        <fullName evidence="1">Uncharacterized protein</fullName>
    </submittedName>
</protein>
<name>A0A7S1DPS9_HEMAN</name>
<accession>A0A7S1DPS9</accession>
<organism evidence="1">
    <name type="scientific">Hemiselmis andersenii</name>
    <name type="common">Cryptophyte alga</name>
    <dbReference type="NCBI Taxonomy" id="464988"/>
    <lineage>
        <taxon>Eukaryota</taxon>
        <taxon>Cryptophyceae</taxon>
        <taxon>Cryptomonadales</taxon>
        <taxon>Hemiselmidaceae</taxon>
        <taxon>Hemiselmis</taxon>
    </lineage>
</organism>
<dbReference type="EMBL" id="HBFX01012688">
    <property type="protein sequence ID" value="CAD8953006.1"/>
    <property type="molecule type" value="Transcribed_RNA"/>
</dbReference>
<gene>
    <name evidence="1" type="ORF">HAND00432_LOCUS7543</name>
</gene>
<evidence type="ECO:0000313" key="1">
    <source>
        <dbReference type="EMBL" id="CAD8953006.1"/>
    </source>
</evidence>
<sequence length="107" mass="11564">MLLDLSGEGCRAACVSLPVPPLNPRLSAGDGIGALERGILERCGTEVLRRGDSGGELMVGEQRGVRRRRRRSLASLLSMTMICWDGESVVDSFSWVFVLKGVSQAMN</sequence>
<proteinExistence type="predicted"/>